<dbReference type="Pfam" id="PF00528">
    <property type="entry name" value="BPD_transp_1"/>
    <property type="match status" value="1"/>
</dbReference>
<comment type="caution">
    <text evidence="10">The sequence shown here is derived from an EMBL/GenBank/DDBJ whole genome shotgun (WGS) entry which is preliminary data.</text>
</comment>
<feature type="transmembrane region" description="Helical" evidence="8">
    <location>
        <begin position="49"/>
        <end position="69"/>
    </location>
</feature>
<evidence type="ECO:0000256" key="2">
    <source>
        <dbReference type="ARBA" id="ARBA00007069"/>
    </source>
</evidence>
<dbReference type="PROSITE" id="PS50928">
    <property type="entry name" value="ABC_TM1"/>
    <property type="match status" value="1"/>
</dbReference>
<keyword evidence="6 8" id="KW-1133">Transmembrane helix</keyword>
<comment type="subcellular location">
    <subcellularLocation>
        <location evidence="1 8">Cell membrane</location>
        <topology evidence="1 8">Multi-pass membrane protein</topology>
    </subcellularLocation>
</comment>
<evidence type="ECO:0000256" key="3">
    <source>
        <dbReference type="ARBA" id="ARBA00022448"/>
    </source>
</evidence>
<sequence length="315" mass="34934">MPRRSTWGRRSRRNGAPPIRGYWQMADALLLARPRPAARPRLDGASGMLMPLLLMLLLVHIGPMLWFFFQTFADVEEGFLQQVSALVLSPVMLQVIWNTVWISAAVTLLALLCAYPIAYSLCHVSRGAAALIFICVIVPYFTSVVVRTYSWMVILGRNGLVNQLLMSTGLADAPVGLMYNRTGVLIGMVYVLLPYLVLTLYAAMKSIDTNLLRAASGMGASGLFTFWRVFLPLSMPGVISGCLIVYILAIGFFITPALMGGAQDMMIAMLIQREIETNLNWGLAAVLSLVLLVITMLLYVIYCRYTQIDRMMGKH</sequence>
<evidence type="ECO:0000313" key="10">
    <source>
        <dbReference type="EMBL" id="OZI73613.1"/>
    </source>
</evidence>
<dbReference type="GO" id="GO:0055085">
    <property type="term" value="P:transmembrane transport"/>
    <property type="evidence" value="ECO:0007669"/>
    <property type="project" value="InterPro"/>
</dbReference>
<keyword evidence="4" id="KW-1003">Cell membrane</keyword>
<dbReference type="Gene3D" id="1.10.3720.10">
    <property type="entry name" value="MetI-like"/>
    <property type="match status" value="1"/>
</dbReference>
<proteinExistence type="inferred from homology"/>
<comment type="similarity">
    <text evidence="2">Belongs to the binding-protein-dependent transport system permease family. CysTW subfamily.</text>
</comment>
<evidence type="ECO:0000256" key="5">
    <source>
        <dbReference type="ARBA" id="ARBA00022692"/>
    </source>
</evidence>
<organism evidence="10 11">
    <name type="scientific">Bordetella genomosp. 2</name>
    <dbReference type="NCBI Taxonomy" id="1983456"/>
    <lineage>
        <taxon>Bacteria</taxon>
        <taxon>Pseudomonadati</taxon>
        <taxon>Pseudomonadota</taxon>
        <taxon>Betaproteobacteria</taxon>
        <taxon>Burkholderiales</taxon>
        <taxon>Alcaligenaceae</taxon>
        <taxon>Bordetella</taxon>
    </lineage>
</organism>
<dbReference type="SUPFAM" id="SSF161098">
    <property type="entry name" value="MetI-like"/>
    <property type="match status" value="1"/>
</dbReference>
<reference evidence="11" key="1">
    <citation type="submission" date="2017-05" db="EMBL/GenBank/DDBJ databases">
        <title>Complete and WGS of Bordetella genogroups.</title>
        <authorList>
            <person name="Spilker T."/>
            <person name="Lipuma J."/>
        </authorList>
    </citation>
    <scope>NUCLEOTIDE SEQUENCE [LARGE SCALE GENOMIC DNA]</scope>
    <source>
        <strain evidence="11">AU8256</strain>
    </source>
</reference>
<evidence type="ECO:0000256" key="6">
    <source>
        <dbReference type="ARBA" id="ARBA00022989"/>
    </source>
</evidence>
<keyword evidence="7 8" id="KW-0472">Membrane</keyword>
<name>A0A261VKA8_9BORD</name>
<dbReference type="Proteomes" id="UP000215633">
    <property type="component" value="Unassembled WGS sequence"/>
</dbReference>
<gene>
    <name evidence="10" type="ORF">CAL24_17320</name>
</gene>
<feature type="transmembrane region" description="Helical" evidence="8">
    <location>
        <begin position="237"/>
        <end position="258"/>
    </location>
</feature>
<dbReference type="AlphaFoldDB" id="A0A261VKA8"/>
<evidence type="ECO:0000256" key="4">
    <source>
        <dbReference type="ARBA" id="ARBA00022475"/>
    </source>
</evidence>
<evidence type="ECO:0000256" key="7">
    <source>
        <dbReference type="ARBA" id="ARBA00023136"/>
    </source>
</evidence>
<feature type="transmembrane region" description="Helical" evidence="8">
    <location>
        <begin position="95"/>
        <end position="118"/>
    </location>
</feature>
<feature type="transmembrane region" description="Helical" evidence="8">
    <location>
        <begin position="211"/>
        <end position="231"/>
    </location>
</feature>
<dbReference type="InterPro" id="IPR035906">
    <property type="entry name" value="MetI-like_sf"/>
</dbReference>
<protein>
    <recommendedName>
        <fullName evidence="9">ABC transmembrane type-1 domain-containing protein</fullName>
    </recommendedName>
</protein>
<feature type="transmembrane region" description="Helical" evidence="8">
    <location>
        <begin position="184"/>
        <end position="204"/>
    </location>
</feature>
<keyword evidence="11" id="KW-1185">Reference proteome</keyword>
<dbReference type="PANTHER" id="PTHR42929">
    <property type="entry name" value="INNER MEMBRANE ABC TRANSPORTER PERMEASE PROTEIN YDCU-RELATED-RELATED"/>
    <property type="match status" value="1"/>
</dbReference>
<dbReference type="CDD" id="cd06261">
    <property type="entry name" value="TM_PBP2"/>
    <property type="match status" value="1"/>
</dbReference>
<feature type="transmembrane region" description="Helical" evidence="8">
    <location>
        <begin position="279"/>
        <end position="302"/>
    </location>
</feature>
<keyword evidence="5 8" id="KW-0812">Transmembrane</keyword>
<dbReference type="InterPro" id="IPR000515">
    <property type="entry name" value="MetI-like"/>
</dbReference>
<keyword evidence="3 8" id="KW-0813">Transport</keyword>
<evidence type="ECO:0000256" key="1">
    <source>
        <dbReference type="ARBA" id="ARBA00004651"/>
    </source>
</evidence>
<dbReference type="GO" id="GO:0005886">
    <property type="term" value="C:plasma membrane"/>
    <property type="evidence" value="ECO:0007669"/>
    <property type="project" value="UniProtKB-SubCell"/>
</dbReference>
<evidence type="ECO:0000259" key="9">
    <source>
        <dbReference type="PROSITE" id="PS50928"/>
    </source>
</evidence>
<evidence type="ECO:0000313" key="11">
    <source>
        <dbReference type="Proteomes" id="UP000215633"/>
    </source>
</evidence>
<evidence type="ECO:0000256" key="8">
    <source>
        <dbReference type="RuleBase" id="RU363032"/>
    </source>
</evidence>
<dbReference type="EMBL" id="NEVT01000007">
    <property type="protein sequence ID" value="OZI73613.1"/>
    <property type="molecule type" value="Genomic_DNA"/>
</dbReference>
<dbReference type="PANTHER" id="PTHR42929:SF5">
    <property type="entry name" value="ABC TRANSPORTER PERMEASE PROTEIN"/>
    <property type="match status" value="1"/>
</dbReference>
<feature type="transmembrane region" description="Helical" evidence="8">
    <location>
        <begin position="130"/>
        <end position="154"/>
    </location>
</feature>
<accession>A0A261VKA8</accession>
<feature type="domain" description="ABC transmembrane type-1" evidence="9">
    <location>
        <begin position="96"/>
        <end position="302"/>
    </location>
</feature>